<keyword evidence="2" id="KW-0677">Repeat</keyword>
<dbReference type="AlphaFoldDB" id="A0A512MC38"/>
<gene>
    <name evidence="6" type="ORF">BGE01nite_35770</name>
</gene>
<evidence type="ECO:0000256" key="1">
    <source>
        <dbReference type="ARBA" id="ARBA00022729"/>
    </source>
</evidence>
<sequence>MKFKHIFTCAALSALWMPSLQAAPPANDNFASAAVITGNTGTQAGTNVDATLETFEPSLRYRSIWYSWTAPATGSVTFDTIGSGFDTMLGIYTGTAVNELTTLATDDGSGGGSESLIILPVTSGTIYWIKIGSYALSHPGAPTMLRWTLVSQPANDNFAAAQALPGDTGTLTEEMVAATLESGETTLGNKSIWYIWTPASSGLATVDTIGSSNDTTLLIYQGTTLNSLASIVSSDNGYGVSGYESQVEFVVTSGSQYYVRVGSYSSGVTLPTVLNWSITPTAVNDNFAAATAITGASGTITGDNTVSTIEVDEPGGGLKSIWYSWVAPATGKVVFDTHGSELDTLLNIYTGTAVNDLTLIGSNDQSPHSDYGESLVKINVTSGTTYRVRLAVPSYGAPGPLELNWLMVNKPANDDFADAQVITGASGSLSAYTYEASIEEVELNANNNTRSIWYSWTATFTGVMRFDTNGSANATTLTVANNNDLENLNVVSGSHADPARCTFPVINGATYRISISTMDEQAVKLNWQQLTDFVPSVISLGSTTFNATEGGINASITLTCNVGTISGAVPAPVSCYLFTLNGSASSDDYAGTYTLVNFVDGATTATISIPIYQDRRFEGEETFQVRLTNASPDVAFGLSLATVNIADDEPFIPLKANYTGLSQVFPYDPALAGTIKINATGNGSFTGSLLMGSSATAPFSGTFNAAGKSTVTITRKTGGNVLLNLFYADNGNRIRCLISMGGKTADIQAWRIIFGGTVEMNEKPFTLTARINRLPNAVGDVPKADGFLSITVGIKGDVKITGVLADDTLVTAAGQIGGYDMLPLFVPLYKGKGSLCSDMFIDVPDFTNNVFSSDLTWFKEPVPTDKTFKSGFRQATSVDACQYVYSKRNPIIHAVRETQGAADILIKGPGMLVNGATQVFRLLEDNRIALPLNPTVKVTLKFAPATGFFTGTYQMSTEKPTPFKGAVFQPLDTASGFFLAPVPSSSLISSGSIDIKPAY</sequence>
<dbReference type="InterPro" id="IPR038081">
    <property type="entry name" value="CalX-like_sf"/>
</dbReference>
<dbReference type="GO" id="GO:0016020">
    <property type="term" value="C:membrane"/>
    <property type="evidence" value="ECO:0007669"/>
    <property type="project" value="InterPro"/>
</dbReference>
<reference evidence="6 7" key="1">
    <citation type="submission" date="2019-07" db="EMBL/GenBank/DDBJ databases">
        <title>Whole genome shotgun sequence of Brevifollis gellanilyticus NBRC 108608.</title>
        <authorList>
            <person name="Hosoyama A."/>
            <person name="Uohara A."/>
            <person name="Ohji S."/>
            <person name="Ichikawa N."/>
        </authorList>
    </citation>
    <scope>NUCLEOTIDE SEQUENCE [LARGE SCALE GENOMIC DNA]</scope>
    <source>
        <strain evidence="6 7">NBRC 108608</strain>
    </source>
</reference>
<dbReference type="Pfam" id="PF03160">
    <property type="entry name" value="Calx-beta"/>
    <property type="match status" value="1"/>
</dbReference>
<evidence type="ECO:0000259" key="5">
    <source>
        <dbReference type="SMART" id="SM00237"/>
    </source>
</evidence>
<dbReference type="SMART" id="SM00237">
    <property type="entry name" value="Calx_beta"/>
    <property type="match status" value="1"/>
</dbReference>
<feature type="signal peptide" evidence="4">
    <location>
        <begin position="1"/>
        <end position="22"/>
    </location>
</feature>
<dbReference type="Gene3D" id="2.60.40.2030">
    <property type="match status" value="1"/>
</dbReference>
<dbReference type="InterPro" id="IPR003644">
    <property type="entry name" value="Calx_beta"/>
</dbReference>
<evidence type="ECO:0000256" key="4">
    <source>
        <dbReference type="SAM" id="SignalP"/>
    </source>
</evidence>
<keyword evidence="3" id="KW-0106">Calcium</keyword>
<keyword evidence="1 4" id="KW-0732">Signal</keyword>
<dbReference type="GO" id="GO:0007154">
    <property type="term" value="P:cell communication"/>
    <property type="evidence" value="ECO:0007669"/>
    <property type="project" value="InterPro"/>
</dbReference>
<proteinExistence type="predicted"/>
<name>A0A512MC38_9BACT</name>
<evidence type="ECO:0000313" key="6">
    <source>
        <dbReference type="EMBL" id="GEP44286.1"/>
    </source>
</evidence>
<feature type="domain" description="Calx-beta" evidence="5">
    <location>
        <begin position="525"/>
        <end position="628"/>
    </location>
</feature>
<evidence type="ECO:0000256" key="2">
    <source>
        <dbReference type="ARBA" id="ARBA00022737"/>
    </source>
</evidence>
<dbReference type="EMBL" id="BKAG01000027">
    <property type="protein sequence ID" value="GEP44286.1"/>
    <property type="molecule type" value="Genomic_DNA"/>
</dbReference>
<organism evidence="6 7">
    <name type="scientific">Brevifollis gellanilyticus</name>
    <dbReference type="NCBI Taxonomy" id="748831"/>
    <lineage>
        <taxon>Bacteria</taxon>
        <taxon>Pseudomonadati</taxon>
        <taxon>Verrucomicrobiota</taxon>
        <taxon>Verrucomicrobiia</taxon>
        <taxon>Verrucomicrobiales</taxon>
        <taxon>Verrucomicrobiaceae</taxon>
    </lineage>
</organism>
<protein>
    <recommendedName>
        <fullName evidence="5">Calx-beta domain-containing protein</fullName>
    </recommendedName>
</protein>
<dbReference type="OrthoDB" id="252952at2"/>
<comment type="caution">
    <text evidence="6">The sequence shown here is derived from an EMBL/GenBank/DDBJ whole genome shotgun (WGS) entry which is preliminary data.</text>
</comment>
<dbReference type="Proteomes" id="UP000321577">
    <property type="component" value="Unassembled WGS sequence"/>
</dbReference>
<keyword evidence="7" id="KW-1185">Reference proteome</keyword>
<dbReference type="SUPFAM" id="SSF141072">
    <property type="entry name" value="CalX-like"/>
    <property type="match status" value="1"/>
</dbReference>
<accession>A0A512MC38</accession>
<evidence type="ECO:0000256" key="3">
    <source>
        <dbReference type="ARBA" id="ARBA00022837"/>
    </source>
</evidence>
<feature type="chain" id="PRO_5021866457" description="Calx-beta domain-containing protein" evidence="4">
    <location>
        <begin position="23"/>
        <end position="999"/>
    </location>
</feature>
<evidence type="ECO:0000313" key="7">
    <source>
        <dbReference type="Proteomes" id="UP000321577"/>
    </source>
</evidence>
<dbReference type="RefSeq" id="WP_146852086.1">
    <property type="nucleotide sequence ID" value="NZ_BKAG01000027.1"/>
</dbReference>